<dbReference type="RefSeq" id="XP_012894027.1">
    <property type="nucleotide sequence ID" value="XM_013038573.1"/>
</dbReference>
<dbReference type="EMBL" id="FN668638">
    <property type="protein sequence ID" value="CBK20025.2"/>
    <property type="molecule type" value="Genomic_DNA"/>
</dbReference>
<feature type="domain" description="Glycosyltransferase 61 catalytic" evidence="1">
    <location>
        <begin position="68"/>
        <end position="150"/>
    </location>
</feature>
<dbReference type="AlphaFoldDB" id="D8LVZ0"/>
<sequence>MFPSHYRPTLLHPYTDPELSANHNLLCDRIITFIRNWEPKGSGSFIGTELSADFFRASAYVYANYFPPTSRISKLKLTLVRRPTIRLIENHDKFVQRINQKLLDYYTYDDIVLEELPVDQRIKQMIGTDVLFAVHGTGVANMLFMTRHSYFIEAYPPHWYWSCYQRFARAIGVKGVVFKSRGERGPECKDAEDKSAECQYKGIRDRNFNMSVNDGIKYLWEARLYVIENKYHRDPVTIEKAWIVCYE</sequence>
<dbReference type="GeneID" id="24917687"/>
<dbReference type="Proteomes" id="UP000008312">
    <property type="component" value="Unassembled WGS sequence"/>
</dbReference>
<evidence type="ECO:0000259" key="1">
    <source>
        <dbReference type="Pfam" id="PF04577"/>
    </source>
</evidence>
<keyword evidence="4" id="KW-1185">Reference proteome</keyword>
<dbReference type="GeneID" id="24917725"/>
<accession>D8LVZ0</accession>
<name>D8LVZ0_BLAHO</name>
<dbReference type="GO" id="GO:0016757">
    <property type="term" value="F:glycosyltransferase activity"/>
    <property type="evidence" value="ECO:0007669"/>
    <property type="project" value="InterPro"/>
</dbReference>
<dbReference type="InParanoid" id="D8LVZ0"/>
<proteinExistence type="predicted"/>
<dbReference type="InterPro" id="IPR049625">
    <property type="entry name" value="Glyco_transf_61_cat"/>
</dbReference>
<evidence type="ECO:0000313" key="3">
    <source>
        <dbReference type="EMBL" id="CBK20025.2"/>
    </source>
</evidence>
<dbReference type="OrthoDB" id="529273at2759"/>
<dbReference type="Pfam" id="PF04577">
    <property type="entry name" value="Glyco_transf_61"/>
    <property type="match status" value="1"/>
</dbReference>
<reference evidence="2" key="1">
    <citation type="submission" date="2010-02" db="EMBL/GenBank/DDBJ databases">
        <title>Sequencing and annotation of the Blastocystis hominis genome.</title>
        <authorList>
            <person name="Wincker P."/>
        </authorList>
    </citation>
    <scope>NUCLEOTIDE SEQUENCE</scope>
    <source>
        <strain evidence="2">Singapore isolate B</strain>
    </source>
</reference>
<dbReference type="RefSeq" id="XP_012894073.1">
    <property type="nucleotide sequence ID" value="XM_013038619.1"/>
</dbReference>
<gene>
    <name evidence="2" type="ORF">GSBLH_T00000375001</name>
    <name evidence="3" type="ORF">GSBLH_T00000415001</name>
</gene>
<protein>
    <recommendedName>
        <fullName evidence="1">Glycosyltransferase 61 catalytic domain-containing protein</fullName>
    </recommendedName>
</protein>
<organism evidence="2">
    <name type="scientific">Blastocystis hominis</name>
    <dbReference type="NCBI Taxonomy" id="12968"/>
    <lineage>
        <taxon>Eukaryota</taxon>
        <taxon>Sar</taxon>
        <taxon>Stramenopiles</taxon>
        <taxon>Bigyra</taxon>
        <taxon>Opalozoa</taxon>
        <taxon>Opalinata</taxon>
        <taxon>Blastocystidae</taxon>
        <taxon>Blastocystis</taxon>
    </lineage>
</organism>
<evidence type="ECO:0000313" key="2">
    <source>
        <dbReference type="EMBL" id="CBK19979.2"/>
    </source>
</evidence>
<evidence type="ECO:0000313" key="4">
    <source>
        <dbReference type="Proteomes" id="UP000008312"/>
    </source>
</evidence>
<dbReference type="EMBL" id="FN668638">
    <property type="protein sequence ID" value="CBK19979.2"/>
    <property type="molecule type" value="Genomic_DNA"/>
</dbReference>